<dbReference type="AlphaFoldDB" id="A0AAN9LWM7"/>
<protein>
    <submittedName>
        <fullName evidence="2">Uncharacterized protein</fullName>
    </submittedName>
</protein>
<feature type="coiled-coil region" evidence="1">
    <location>
        <begin position="16"/>
        <end position="43"/>
    </location>
</feature>
<reference evidence="2 3" key="1">
    <citation type="submission" date="2024-01" db="EMBL/GenBank/DDBJ databases">
        <title>The genomes of 5 underutilized Papilionoideae crops provide insights into root nodulation and disease resistanc.</title>
        <authorList>
            <person name="Jiang F."/>
        </authorList>
    </citation>
    <scope>NUCLEOTIDE SEQUENCE [LARGE SCALE GENOMIC DNA]</scope>
    <source>
        <strain evidence="2">JINMINGXINNONG_FW02</strain>
        <tissue evidence="2">Leaves</tissue>
    </source>
</reference>
<evidence type="ECO:0000313" key="3">
    <source>
        <dbReference type="Proteomes" id="UP001374584"/>
    </source>
</evidence>
<proteinExistence type="predicted"/>
<gene>
    <name evidence="2" type="ORF">VNO80_24077</name>
</gene>
<accession>A0AAN9LWM7</accession>
<sequence>MFGASEVVVSHNACSNGSVENANGNLEDKLDEVRELMGKVESDPVINSREDALRRLIRRFAYLKYVEGRLGDRALYADEILKDGFCLNMIDAPLCPLRVVTNLQEAVWDADIVINGLPSTEHPLSWRSQHCLGNIQQGICKSGGNHWQSF</sequence>
<keyword evidence="3" id="KW-1185">Reference proteome</keyword>
<name>A0AAN9LWM7_PHACN</name>
<keyword evidence="1" id="KW-0175">Coiled coil</keyword>
<dbReference type="EMBL" id="JAYMYR010000009">
    <property type="protein sequence ID" value="KAK7341152.1"/>
    <property type="molecule type" value="Genomic_DNA"/>
</dbReference>
<dbReference type="Proteomes" id="UP001374584">
    <property type="component" value="Unassembled WGS sequence"/>
</dbReference>
<organism evidence="2 3">
    <name type="scientific">Phaseolus coccineus</name>
    <name type="common">Scarlet runner bean</name>
    <name type="synonym">Phaseolus multiflorus</name>
    <dbReference type="NCBI Taxonomy" id="3886"/>
    <lineage>
        <taxon>Eukaryota</taxon>
        <taxon>Viridiplantae</taxon>
        <taxon>Streptophyta</taxon>
        <taxon>Embryophyta</taxon>
        <taxon>Tracheophyta</taxon>
        <taxon>Spermatophyta</taxon>
        <taxon>Magnoliopsida</taxon>
        <taxon>eudicotyledons</taxon>
        <taxon>Gunneridae</taxon>
        <taxon>Pentapetalae</taxon>
        <taxon>rosids</taxon>
        <taxon>fabids</taxon>
        <taxon>Fabales</taxon>
        <taxon>Fabaceae</taxon>
        <taxon>Papilionoideae</taxon>
        <taxon>50 kb inversion clade</taxon>
        <taxon>NPAAA clade</taxon>
        <taxon>indigoferoid/millettioid clade</taxon>
        <taxon>Phaseoleae</taxon>
        <taxon>Phaseolus</taxon>
    </lineage>
</organism>
<comment type="caution">
    <text evidence="2">The sequence shown here is derived from an EMBL/GenBank/DDBJ whole genome shotgun (WGS) entry which is preliminary data.</text>
</comment>
<evidence type="ECO:0000313" key="2">
    <source>
        <dbReference type="EMBL" id="KAK7341152.1"/>
    </source>
</evidence>
<evidence type="ECO:0000256" key="1">
    <source>
        <dbReference type="SAM" id="Coils"/>
    </source>
</evidence>